<dbReference type="GO" id="GO:0050660">
    <property type="term" value="F:flavin adenine dinucleotide binding"/>
    <property type="evidence" value="ECO:0007669"/>
    <property type="project" value="InterPro"/>
</dbReference>
<dbReference type="RefSeq" id="WP_155614116.1">
    <property type="nucleotide sequence ID" value="NZ_WNZX01000002.1"/>
</dbReference>
<dbReference type="EMBL" id="WNZX01000002">
    <property type="protein sequence ID" value="MUG69966.1"/>
    <property type="molecule type" value="Genomic_DNA"/>
</dbReference>
<dbReference type="SUPFAM" id="SSF51905">
    <property type="entry name" value="FAD/NAD(P)-binding domain"/>
    <property type="match status" value="1"/>
</dbReference>
<dbReference type="Gene3D" id="3.50.50.60">
    <property type="entry name" value="FAD/NAD(P)-binding domain"/>
    <property type="match status" value="1"/>
</dbReference>
<dbReference type="InterPro" id="IPR006076">
    <property type="entry name" value="FAD-dep_OxRdtase"/>
</dbReference>
<dbReference type="NCBIfam" id="NF008425">
    <property type="entry name" value="PRK11259.1"/>
    <property type="match status" value="1"/>
</dbReference>
<dbReference type="GO" id="GO:0050131">
    <property type="term" value="F:N-methyl-L-amino-acid oxidase activity"/>
    <property type="evidence" value="ECO:0007669"/>
    <property type="project" value="UniProtKB-EC"/>
</dbReference>
<sequence>MKQSFDVIVVGAGSMGMSAGYHLAKRGIRTLLIDSFDPPHEQGSHHGEPRLIRHAYSGGASYVSLALEADRLWLELEEASNQKLLVRSGVLNMADRALFKFQARIEDAGRAGVRVEWLDAAEIRHRWPAVRLPETYEAMYEPDAGYLFSERCVAEYRKLALVEGATILPYTPVEQIWSEGSGIRVRTRVGEFAADQTIISAGAWFKTLEPFVTLPIRAVRKTVGWFRSEPGLFDAGAFPGFTLGTDNGGYYGFPSIDGAGIKLGRHDGGLPWLPGETAAPFGHLEQDEGDLRQTLENYMPQAAGALLRGAVCKYELTPDEHFIIDRHPVHSNVILAGGFSGHGFKFSSAVGAVLADLIEGKKPSVDLGMFALSRFDTISL</sequence>
<evidence type="ECO:0000259" key="5">
    <source>
        <dbReference type="Pfam" id="PF01266"/>
    </source>
</evidence>
<proteinExistence type="predicted"/>
<evidence type="ECO:0000313" key="7">
    <source>
        <dbReference type="Proteomes" id="UP000450917"/>
    </source>
</evidence>
<dbReference type="EC" id="1.5.3.2" evidence="6"/>
<evidence type="ECO:0000256" key="4">
    <source>
        <dbReference type="ARBA" id="ARBA00023002"/>
    </source>
</evidence>
<comment type="caution">
    <text evidence="6">The sequence shown here is derived from an EMBL/GenBank/DDBJ whole genome shotgun (WGS) entry which is preliminary data.</text>
</comment>
<accession>A0A7X2Z7Z8</accession>
<feature type="domain" description="FAD dependent oxidoreductase" evidence="5">
    <location>
        <begin position="6"/>
        <end position="357"/>
    </location>
</feature>
<keyword evidence="2" id="KW-0285">Flavoprotein</keyword>
<dbReference type="PANTHER" id="PTHR10961:SF7">
    <property type="entry name" value="FAD DEPENDENT OXIDOREDUCTASE DOMAIN-CONTAINING PROTEIN"/>
    <property type="match status" value="1"/>
</dbReference>
<keyword evidence="3" id="KW-0274">FAD</keyword>
<evidence type="ECO:0000256" key="3">
    <source>
        <dbReference type="ARBA" id="ARBA00022827"/>
    </source>
</evidence>
<comment type="cofactor">
    <cofactor evidence="1">
        <name>FAD</name>
        <dbReference type="ChEBI" id="CHEBI:57692"/>
    </cofactor>
</comment>
<dbReference type="GO" id="GO:0005829">
    <property type="term" value="C:cytosol"/>
    <property type="evidence" value="ECO:0007669"/>
    <property type="project" value="TreeGrafter"/>
</dbReference>
<dbReference type="SUPFAM" id="SSF54373">
    <property type="entry name" value="FAD-linked reductases, C-terminal domain"/>
    <property type="match status" value="1"/>
</dbReference>
<evidence type="ECO:0000313" key="6">
    <source>
        <dbReference type="EMBL" id="MUG69966.1"/>
    </source>
</evidence>
<dbReference type="InterPro" id="IPR045170">
    <property type="entry name" value="MTOX"/>
</dbReference>
<evidence type="ECO:0000256" key="2">
    <source>
        <dbReference type="ARBA" id="ARBA00022630"/>
    </source>
</evidence>
<organism evidence="6 7">
    <name type="scientific">Paenibacillus validus</name>
    <dbReference type="NCBI Taxonomy" id="44253"/>
    <lineage>
        <taxon>Bacteria</taxon>
        <taxon>Bacillati</taxon>
        <taxon>Bacillota</taxon>
        <taxon>Bacilli</taxon>
        <taxon>Bacillales</taxon>
        <taxon>Paenibacillaceae</taxon>
        <taxon>Paenibacillus</taxon>
    </lineage>
</organism>
<dbReference type="AlphaFoldDB" id="A0A7X2Z7Z8"/>
<dbReference type="Pfam" id="PF01266">
    <property type="entry name" value="DAO"/>
    <property type="match status" value="1"/>
</dbReference>
<name>A0A7X2Z7Z8_9BACL</name>
<dbReference type="PANTHER" id="PTHR10961">
    <property type="entry name" value="PEROXISOMAL SARCOSINE OXIDASE"/>
    <property type="match status" value="1"/>
</dbReference>
<protein>
    <submittedName>
        <fullName evidence="6">N-methyl-L-tryptophan oxidase</fullName>
        <ecNumber evidence="6">1.5.3.2</ecNumber>
    </submittedName>
</protein>
<gene>
    <name evidence="6" type="primary">solA</name>
    <name evidence="6" type="ORF">GNP93_04670</name>
</gene>
<reference evidence="6 7" key="1">
    <citation type="submission" date="2019-11" db="EMBL/GenBank/DDBJ databases">
        <title>Draft genome sequences of five Paenibacillus species of dairy origin.</title>
        <authorList>
            <person name="Olajide A.M."/>
            <person name="Chen S."/>
            <person name="Lapointe G."/>
        </authorList>
    </citation>
    <scope>NUCLEOTIDE SEQUENCE [LARGE SCALE GENOMIC DNA]</scope>
    <source>
        <strain evidence="6 7">2CS3</strain>
    </source>
</reference>
<keyword evidence="7" id="KW-1185">Reference proteome</keyword>
<dbReference type="InterPro" id="IPR036188">
    <property type="entry name" value="FAD/NAD-bd_sf"/>
</dbReference>
<evidence type="ECO:0000256" key="1">
    <source>
        <dbReference type="ARBA" id="ARBA00001974"/>
    </source>
</evidence>
<keyword evidence="4 6" id="KW-0560">Oxidoreductase</keyword>
<dbReference type="Proteomes" id="UP000450917">
    <property type="component" value="Unassembled WGS sequence"/>
</dbReference>
<dbReference type="Gene3D" id="3.30.9.10">
    <property type="entry name" value="D-Amino Acid Oxidase, subunit A, domain 2"/>
    <property type="match status" value="1"/>
</dbReference>
<dbReference type="GO" id="GO:0008115">
    <property type="term" value="F:sarcosine oxidase activity"/>
    <property type="evidence" value="ECO:0007669"/>
    <property type="project" value="TreeGrafter"/>
</dbReference>